<gene>
    <name evidence="3" type="ORF">BAE44_0025869</name>
</gene>
<protein>
    <submittedName>
        <fullName evidence="3">Uncharacterized protein</fullName>
    </submittedName>
</protein>
<comment type="caution">
    <text evidence="3">The sequence shown here is derived from an EMBL/GenBank/DDBJ whole genome shotgun (WGS) entry which is preliminary data.</text>
</comment>
<evidence type="ECO:0000313" key="4">
    <source>
        <dbReference type="Proteomes" id="UP000095767"/>
    </source>
</evidence>
<sequence>MEVEAAADERGKKGAPDGGGGALEWELERQYDFEREMMLMAAAAPGTAGPQQKPKPPQQRHHRPFTADLLQNCDLPPPAKLFGPVPTLQRNPVWDCIDCSERAPCLRRLESAAGTDQKGDVVVGGGGGNNDSLLRALRLSQSRAREAEEKLAAAGASNGELAALLVRDSVALSAHRRWVMMLEAENSLLKRDTVPRGAEPDPDDGGDEADARRGGGGVAAWWVALAVCVGIAGVGLALGRFLC</sequence>
<dbReference type="Proteomes" id="UP000095767">
    <property type="component" value="Unassembled WGS sequence"/>
</dbReference>
<reference evidence="3 4" key="1">
    <citation type="submission" date="2016-09" db="EMBL/GenBank/DDBJ databases">
        <title>The draft genome of Dichanthelium oligosanthes: A C3 panicoid grass species.</title>
        <authorList>
            <person name="Studer A.J."/>
            <person name="Schnable J.C."/>
            <person name="Brutnell T.P."/>
        </authorList>
    </citation>
    <scope>NUCLEOTIDE SEQUENCE [LARGE SCALE GENOMIC DNA]</scope>
    <source>
        <strain evidence="4">cv. Kellogg 1175</strain>
        <tissue evidence="3">Leaf</tissue>
    </source>
</reference>
<feature type="compositionally biased region" description="Low complexity" evidence="1">
    <location>
        <begin position="41"/>
        <end position="52"/>
    </location>
</feature>
<organism evidence="3 4">
    <name type="scientific">Dichanthelium oligosanthes</name>
    <dbReference type="NCBI Taxonomy" id="888268"/>
    <lineage>
        <taxon>Eukaryota</taxon>
        <taxon>Viridiplantae</taxon>
        <taxon>Streptophyta</taxon>
        <taxon>Embryophyta</taxon>
        <taxon>Tracheophyta</taxon>
        <taxon>Spermatophyta</taxon>
        <taxon>Magnoliopsida</taxon>
        <taxon>Liliopsida</taxon>
        <taxon>Poales</taxon>
        <taxon>Poaceae</taxon>
        <taxon>PACMAD clade</taxon>
        <taxon>Panicoideae</taxon>
        <taxon>Panicodae</taxon>
        <taxon>Paniceae</taxon>
        <taxon>Dichantheliinae</taxon>
        <taxon>Dichanthelium</taxon>
    </lineage>
</organism>
<keyword evidence="2" id="KW-0812">Transmembrane</keyword>
<feature type="transmembrane region" description="Helical" evidence="2">
    <location>
        <begin position="219"/>
        <end position="242"/>
    </location>
</feature>
<accession>A0A1E5UJS5</accession>
<feature type="region of interest" description="Disordered" evidence="1">
    <location>
        <begin position="191"/>
        <end position="212"/>
    </location>
</feature>
<dbReference type="STRING" id="888268.A0A1E5UJS5"/>
<feature type="region of interest" description="Disordered" evidence="1">
    <location>
        <begin position="1"/>
        <end position="24"/>
    </location>
</feature>
<keyword evidence="2" id="KW-0472">Membrane</keyword>
<dbReference type="OrthoDB" id="1673621at2759"/>
<dbReference type="PANTHER" id="PTHR33868:SF10">
    <property type="entry name" value="OS08G0483100 PROTEIN"/>
    <property type="match status" value="1"/>
</dbReference>
<keyword evidence="4" id="KW-1185">Reference proteome</keyword>
<proteinExistence type="predicted"/>
<dbReference type="EMBL" id="LWDX02074585">
    <property type="protein sequence ID" value="OEL13111.1"/>
    <property type="molecule type" value="Genomic_DNA"/>
</dbReference>
<name>A0A1E5UJS5_9POAL</name>
<evidence type="ECO:0000256" key="2">
    <source>
        <dbReference type="SAM" id="Phobius"/>
    </source>
</evidence>
<keyword evidence="2" id="KW-1133">Transmembrane helix</keyword>
<evidence type="ECO:0000313" key="3">
    <source>
        <dbReference type="EMBL" id="OEL13111.1"/>
    </source>
</evidence>
<evidence type="ECO:0000256" key="1">
    <source>
        <dbReference type="SAM" id="MobiDB-lite"/>
    </source>
</evidence>
<dbReference type="AlphaFoldDB" id="A0A1E5UJS5"/>
<dbReference type="PANTHER" id="PTHR33868">
    <property type="entry name" value="EXPRESSED PROTEIN"/>
    <property type="match status" value="1"/>
</dbReference>
<feature type="region of interest" description="Disordered" evidence="1">
    <location>
        <begin position="41"/>
        <end position="62"/>
    </location>
</feature>